<gene>
    <name evidence="13 17" type="primary">atpF</name>
    <name evidence="17" type="ORF">KOR42_17610</name>
</gene>
<dbReference type="GO" id="GO:0046933">
    <property type="term" value="F:proton-transporting ATP synthase activity, rotational mechanism"/>
    <property type="evidence" value="ECO:0007669"/>
    <property type="project" value="UniProtKB-UniRule"/>
</dbReference>
<sequence length="200" mass="21875">MCLTLVLGVGAPIGFAADSPDHGDHASSGTSTEHASSGAEEDPITSLLFPKEPNYNLPPVQPKLDIFLWTLVVFGGFIFIMRAVAWNPLIQGLNAREGRVVNAEREAKAALLEVERLRAESEARLAQVQEQVKSVIASARSEAETQKQEILAQAEQESKRIREEALQAIREAQDSALQTLDERVDEQVGLATEHVVGRRL</sequence>
<evidence type="ECO:0000256" key="13">
    <source>
        <dbReference type="HAMAP-Rule" id="MF_01398"/>
    </source>
</evidence>
<accession>A0A5C5X5K2</accession>
<comment type="subunit">
    <text evidence="13">F-type ATPases have 2 components, F(1) - the catalytic core - and F(0) - the membrane proton channel. F(1) has five subunits: alpha(3), beta(3), gamma(1), delta(1), epsilon(1). F(0) has three main subunits: a(1), b(2) and c(10-14). The alpha and beta chains form an alternating ring which encloses part of the gamma chain. F(1) is attached to F(0) by a central stalk formed by the gamma and epsilon chains, while a peripheral stalk is formed by the delta and b chains.</text>
</comment>
<keyword evidence="13" id="KW-1003">Cell membrane</keyword>
<dbReference type="EMBL" id="SIHI01000001">
    <property type="protein sequence ID" value="TWT58387.1"/>
    <property type="molecule type" value="Genomic_DNA"/>
</dbReference>
<feature type="region of interest" description="Disordered" evidence="16">
    <location>
        <begin position="20"/>
        <end position="42"/>
    </location>
</feature>
<evidence type="ECO:0000256" key="2">
    <source>
        <dbReference type="ARBA" id="ARBA00022448"/>
    </source>
</evidence>
<evidence type="ECO:0000256" key="15">
    <source>
        <dbReference type="SAM" id="Coils"/>
    </source>
</evidence>
<evidence type="ECO:0000256" key="1">
    <source>
        <dbReference type="ARBA" id="ARBA00005513"/>
    </source>
</evidence>
<evidence type="ECO:0000256" key="9">
    <source>
        <dbReference type="ARBA" id="ARBA00023310"/>
    </source>
</evidence>
<evidence type="ECO:0000256" key="11">
    <source>
        <dbReference type="ARBA" id="ARBA00025614"/>
    </source>
</evidence>
<evidence type="ECO:0000256" key="12">
    <source>
        <dbReference type="ARBA" id="ARBA00037847"/>
    </source>
</evidence>
<dbReference type="GO" id="GO:0045259">
    <property type="term" value="C:proton-transporting ATP synthase complex"/>
    <property type="evidence" value="ECO:0007669"/>
    <property type="project" value="UniProtKB-KW"/>
</dbReference>
<keyword evidence="5 13" id="KW-0375">Hydrogen ion transport</keyword>
<dbReference type="Proteomes" id="UP000317243">
    <property type="component" value="Unassembled WGS sequence"/>
</dbReference>
<keyword evidence="4 13" id="KW-0812">Transmembrane</keyword>
<evidence type="ECO:0000256" key="4">
    <source>
        <dbReference type="ARBA" id="ARBA00022692"/>
    </source>
</evidence>
<reference evidence="17 18" key="1">
    <citation type="submission" date="2019-02" db="EMBL/GenBank/DDBJ databases">
        <title>Deep-cultivation of Planctomycetes and their phenomic and genomic characterization uncovers novel biology.</title>
        <authorList>
            <person name="Wiegand S."/>
            <person name="Jogler M."/>
            <person name="Boedeker C."/>
            <person name="Pinto D."/>
            <person name="Vollmers J."/>
            <person name="Rivas-Marin E."/>
            <person name="Kohn T."/>
            <person name="Peeters S.H."/>
            <person name="Heuer A."/>
            <person name="Rast P."/>
            <person name="Oberbeckmann S."/>
            <person name="Bunk B."/>
            <person name="Jeske O."/>
            <person name="Meyerdierks A."/>
            <person name="Storesund J.E."/>
            <person name="Kallscheuer N."/>
            <person name="Luecker S."/>
            <person name="Lage O.M."/>
            <person name="Pohl T."/>
            <person name="Merkel B.J."/>
            <person name="Hornburger P."/>
            <person name="Mueller R.-W."/>
            <person name="Bruemmer F."/>
            <person name="Labrenz M."/>
            <person name="Spormann A.M."/>
            <person name="Op Den Camp H."/>
            <person name="Overmann J."/>
            <person name="Amann R."/>
            <person name="Jetten M.S.M."/>
            <person name="Mascher T."/>
            <person name="Medema M.H."/>
            <person name="Devos D.P."/>
            <person name="Kaster A.-K."/>
            <person name="Ovreas L."/>
            <person name="Rohde M."/>
            <person name="Galperin M.Y."/>
            <person name="Jogler C."/>
        </authorList>
    </citation>
    <scope>NUCLEOTIDE SEQUENCE [LARGE SCALE GENOMIC DNA]</scope>
    <source>
        <strain evidence="17 18">KOR42</strain>
    </source>
</reference>
<dbReference type="Pfam" id="PF00430">
    <property type="entry name" value="ATP-synt_B"/>
    <property type="match status" value="1"/>
</dbReference>
<keyword evidence="15" id="KW-0175">Coiled coil</keyword>
<dbReference type="AlphaFoldDB" id="A0A5C5X5K2"/>
<evidence type="ECO:0000256" key="10">
    <source>
        <dbReference type="ARBA" id="ARBA00025198"/>
    </source>
</evidence>
<dbReference type="CDD" id="cd06503">
    <property type="entry name" value="ATP-synt_Fo_b"/>
    <property type="match status" value="1"/>
</dbReference>
<dbReference type="RefSeq" id="WP_146508738.1">
    <property type="nucleotide sequence ID" value="NZ_SIHI01000001.1"/>
</dbReference>
<keyword evidence="18" id="KW-1185">Reference proteome</keyword>
<evidence type="ECO:0000256" key="7">
    <source>
        <dbReference type="ARBA" id="ARBA00023065"/>
    </source>
</evidence>
<protein>
    <recommendedName>
        <fullName evidence="13">ATP synthase subunit b</fullName>
    </recommendedName>
    <alternativeName>
        <fullName evidence="13">ATP synthase F(0) sector subunit b</fullName>
    </alternativeName>
    <alternativeName>
        <fullName evidence="13">ATPase subunit I</fullName>
    </alternativeName>
    <alternativeName>
        <fullName evidence="13">F-type ATPase subunit b</fullName>
        <shortName evidence="13">F-ATPase subunit b</shortName>
    </alternativeName>
</protein>
<dbReference type="GO" id="GO:0012505">
    <property type="term" value="C:endomembrane system"/>
    <property type="evidence" value="ECO:0007669"/>
    <property type="project" value="UniProtKB-SubCell"/>
</dbReference>
<keyword evidence="2 13" id="KW-0813">Transport</keyword>
<comment type="function">
    <text evidence="10 13">F(1)F(0) ATP synthase produces ATP from ADP in the presence of a proton or sodium gradient. F-type ATPases consist of two structural domains, F(1) containing the extramembraneous catalytic core and F(0) containing the membrane proton channel, linked together by a central stalk and a peripheral stalk. During catalysis, ATP synthesis in the catalytic domain of F(1) is coupled via a rotary mechanism of the central stalk subunits to proton translocation.</text>
</comment>
<evidence type="ECO:0000256" key="8">
    <source>
        <dbReference type="ARBA" id="ARBA00023136"/>
    </source>
</evidence>
<keyword evidence="6 13" id="KW-1133">Transmembrane helix</keyword>
<evidence type="ECO:0000256" key="3">
    <source>
        <dbReference type="ARBA" id="ARBA00022547"/>
    </source>
</evidence>
<feature type="transmembrane region" description="Helical" evidence="13">
    <location>
        <begin position="66"/>
        <end position="86"/>
    </location>
</feature>
<keyword evidence="8 13" id="KW-0472">Membrane</keyword>
<dbReference type="GO" id="GO:0046961">
    <property type="term" value="F:proton-transporting ATPase activity, rotational mechanism"/>
    <property type="evidence" value="ECO:0007669"/>
    <property type="project" value="TreeGrafter"/>
</dbReference>
<dbReference type="OrthoDB" id="274361at2"/>
<evidence type="ECO:0000256" key="6">
    <source>
        <dbReference type="ARBA" id="ARBA00022989"/>
    </source>
</evidence>
<evidence type="ECO:0000256" key="14">
    <source>
        <dbReference type="RuleBase" id="RU003848"/>
    </source>
</evidence>
<evidence type="ECO:0000256" key="16">
    <source>
        <dbReference type="SAM" id="MobiDB-lite"/>
    </source>
</evidence>
<proteinExistence type="inferred from homology"/>
<comment type="similarity">
    <text evidence="1 13 14">Belongs to the ATPase B chain family.</text>
</comment>
<dbReference type="HAMAP" id="MF_01398">
    <property type="entry name" value="ATP_synth_b_bprime"/>
    <property type="match status" value="1"/>
</dbReference>
<keyword evidence="9 13" id="KW-0066">ATP synthesis</keyword>
<comment type="caution">
    <text evidence="17">The sequence shown here is derived from an EMBL/GenBank/DDBJ whole genome shotgun (WGS) entry which is preliminary data.</text>
</comment>
<dbReference type="PANTHER" id="PTHR33445:SF1">
    <property type="entry name" value="ATP SYNTHASE SUBUNIT B"/>
    <property type="match status" value="1"/>
</dbReference>
<keyword evidence="7 13" id="KW-0406">Ion transport</keyword>
<comment type="subcellular location">
    <subcellularLocation>
        <location evidence="13">Cell membrane</location>
        <topology evidence="13">Single-pass membrane protein</topology>
    </subcellularLocation>
    <subcellularLocation>
        <location evidence="12">Endomembrane system</location>
        <topology evidence="12">Single-pass membrane protein</topology>
    </subcellularLocation>
</comment>
<dbReference type="PANTHER" id="PTHR33445">
    <property type="entry name" value="ATP SYNTHASE SUBUNIT B', CHLOROPLASTIC"/>
    <property type="match status" value="1"/>
</dbReference>
<comment type="function">
    <text evidence="11">Component of the F(0) channel, it forms part of the peripheral stalk, linking F(1) to F(0). The b'-subunit is a diverged and duplicated form of b found in plants and photosynthetic bacteria.</text>
</comment>
<evidence type="ECO:0000256" key="5">
    <source>
        <dbReference type="ARBA" id="ARBA00022781"/>
    </source>
</evidence>
<feature type="coiled-coil region" evidence="15">
    <location>
        <begin position="100"/>
        <end position="171"/>
    </location>
</feature>
<evidence type="ECO:0000313" key="18">
    <source>
        <dbReference type="Proteomes" id="UP000317243"/>
    </source>
</evidence>
<evidence type="ECO:0000313" key="17">
    <source>
        <dbReference type="EMBL" id="TWT58387.1"/>
    </source>
</evidence>
<name>A0A5C5X5K2_9PLAN</name>
<dbReference type="InterPro" id="IPR050059">
    <property type="entry name" value="ATP_synthase_B_chain"/>
</dbReference>
<keyword evidence="3 13" id="KW-0138">CF(0)</keyword>
<dbReference type="GO" id="GO:0005886">
    <property type="term" value="C:plasma membrane"/>
    <property type="evidence" value="ECO:0007669"/>
    <property type="project" value="UniProtKB-SubCell"/>
</dbReference>
<dbReference type="InterPro" id="IPR002146">
    <property type="entry name" value="ATP_synth_b/b'su_bac/chlpt"/>
</dbReference>
<organism evidence="17 18">
    <name type="scientific">Thalassoglobus neptunius</name>
    <dbReference type="NCBI Taxonomy" id="1938619"/>
    <lineage>
        <taxon>Bacteria</taxon>
        <taxon>Pseudomonadati</taxon>
        <taxon>Planctomycetota</taxon>
        <taxon>Planctomycetia</taxon>
        <taxon>Planctomycetales</taxon>
        <taxon>Planctomycetaceae</taxon>
        <taxon>Thalassoglobus</taxon>
    </lineage>
</organism>